<dbReference type="Pfam" id="PF02661">
    <property type="entry name" value="Fic"/>
    <property type="match status" value="1"/>
</dbReference>
<dbReference type="InterPro" id="IPR003812">
    <property type="entry name" value="Fido"/>
</dbReference>
<dbReference type="PANTHER" id="PTHR13504">
    <property type="entry name" value="FIDO DOMAIN-CONTAINING PROTEIN DDB_G0283145"/>
    <property type="match status" value="1"/>
</dbReference>
<dbReference type="InterPro" id="IPR040198">
    <property type="entry name" value="Fido_containing"/>
</dbReference>
<evidence type="ECO:0000313" key="7">
    <source>
        <dbReference type="Proteomes" id="UP000312594"/>
    </source>
</evidence>
<reference evidence="5" key="3">
    <citation type="submission" date="2019-06" db="EMBL/GenBank/DDBJ databases">
        <authorList>
            <person name="Bisanz J.E."/>
            <person name="Turnbaugh P.J."/>
        </authorList>
    </citation>
    <scope>NUCLEOTIDE SEQUENCE</scope>
    <source>
        <strain evidence="5">SECO-MT75m2</strain>
    </source>
</reference>
<evidence type="ECO:0000313" key="4">
    <source>
        <dbReference type="EMBL" id="RDB72566.1"/>
    </source>
</evidence>
<name>A0A369MKN3_EGGLN</name>
<sequence length="226" mass="25510">MDAVAFMRGNRAYFEDFITRSTYHSNAIEGSTLSYAETYAILWNDNSLQVTATARELYEAINHKYALSLALEEIQVPLSERLVKRIAQAINKNINEIGGYRTISGLIRGAEHIPPKPNQVNQLMMQLVHEYNHADDVDPYLREARFPIRFERIHPFEAGNGRTGRILVNRGLLQAGLAPVVVPFERRAEYLAMLADGDSDGLAEMFRSLSHSEEERIAAFAEAAQE</sequence>
<protein>
    <submittedName>
        <fullName evidence="4">Fic family protein</fullName>
    </submittedName>
</protein>
<evidence type="ECO:0000259" key="3">
    <source>
        <dbReference type="PROSITE" id="PS51459"/>
    </source>
</evidence>
<reference evidence="5 7" key="1">
    <citation type="journal article" date="2005" name="Appl. Environ. Microbiol.">
        <title>Intestinal bacterial communities that produce active estrogen-like compounds enterodiol and enterolactone in humans.</title>
        <authorList>
            <person name="Clavel T."/>
            <person name="Henderson G."/>
            <person name="Alpert C.A."/>
            <person name="Philippe C."/>
            <person name="Rigottier-Gois L."/>
            <person name="Dore J."/>
            <person name="Blaut M."/>
        </authorList>
    </citation>
    <scope>NUCLEOTIDE SEQUENCE [LARGE SCALE GENOMIC DNA]</scope>
    <source>
        <strain evidence="5 7">SECO-MT75m2</strain>
    </source>
</reference>
<evidence type="ECO:0000313" key="5">
    <source>
        <dbReference type="EMBL" id="TNU91529.1"/>
    </source>
</evidence>
<evidence type="ECO:0000256" key="2">
    <source>
        <dbReference type="PIRSR" id="PIRSR640198-3"/>
    </source>
</evidence>
<dbReference type="Gene3D" id="1.10.3290.10">
    <property type="entry name" value="Fido-like domain"/>
    <property type="match status" value="1"/>
</dbReference>
<feature type="domain" description="Fido" evidence="3">
    <location>
        <begin position="78"/>
        <end position="223"/>
    </location>
</feature>
<dbReference type="Proteomes" id="UP000312594">
    <property type="component" value="Unassembled WGS sequence"/>
</dbReference>
<dbReference type="Proteomes" id="UP000253970">
    <property type="component" value="Unassembled WGS sequence"/>
</dbReference>
<dbReference type="EMBL" id="VEVP01000012">
    <property type="protein sequence ID" value="TNU91529.1"/>
    <property type="molecule type" value="Genomic_DNA"/>
</dbReference>
<gene>
    <name evidence="4" type="ORF">C1875_03600</name>
    <name evidence="5" type="ORF">FIC87_07020</name>
</gene>
<feature type="active site" evidence="1">
    <location>
        <position position="154"/>
    </location>
</feature>
<dbReference type="SUPFAM" id="SSF140931">
    <property type="entry name" value="Fic-like"/>
    <property type="match status" value="1"/>
</dbReference>
<dbReference type="AlphaFoldDB" id="A0A369MKN3"/>
<feature type="site" description="Important for autoinhibition of adenylyltransferase activity" evidence="2">
    <location>
        <position position="29"/>
    </location>
</feature>
<proteinExistence type="predicted"/>
<dbReference type="EMBL" id="PPTU01000003">
    <property type="protein sequence ID" value="RDB72566.1"/>
    <property type="molecule type" value="Genomic_DNA"/>
</dbReference>
<reference evidence="4 6" key="2">
    <citation type="journal article" date="2018" name="Elife">
        <title>Discovery and characterization of a prevalent human gut bacterial enzyme sufficient for the inactivation of a family of plant toxins.</title>
        <authorList>
            <person name="Koppel N."/>
            <person name="Bisanz J.E."/>
            <person name="Pandelia M.E."/>
            <person name="Turnbaugh P.J."/>
            <person name="Balskus E.P."/>
        </authorList>
    </citation>
    <scope>NUCLEOTIDE SEQUENCE [LARGE SCALE GENOMIC DNA]</scope>
    <source>
        <strain evidence="4 6">W1 BHI 6</strain>
    </source>
</reference>
<dbReference type="RefSeq" id="WP_114533016.1">
    <property type="nucleotide sequence ID" value="NZ_JAQDVM010000009.1"/>
</dbReference>
<accession>A0A369MKN3</accession>
<dbReference type="PANTHER" id="PTHR13504:SF38">
    <property type="entry name" value="FIDO DOMAIN-CONTAINING PROTEIN"/>
    <property type="match status" value="1"/>
</dbReference>
<evidence type="ECO:0000256" key="1">
    <source>
        <dbReference type="PIRSR" id="PIRSR640198-1"/>
    </source>
</evidence>
<dbReference type="InterPro" id="IPR036597">
    <property type="entry name" value="Fido-like_dom_sf"/>
</dbReference>
<dbReference type="PROSITE" id="PS51459">
    <property type="entry name" value="FIDO"/>
    <property type="match status" value="1"/>
</dbReference>
<comment type="caution">
    <text evidence="4">The sequence shown here is derived from an EMBL/GenBank/DDBJ whole genome shotgun (WGS) entry which is preliminary data.</text>
</comment>
<organism evidence="4 6">
    <name type="scientific">Eggerthella lenta</name>
    <name type="common">Eubacterium lentum</name>
    <dbReference type="NCBI Taxonomy" id="84112"/>
    <lineage>
        <taxon>Bacteria</taxon>
        <taxon>Bacillati</taxon>
        <taxon>Actinomycetota</taxon>
        <taxon>Coriobacteriia</taxon>
        <taxon>Eggerthellales</taxon>
        <taxon>Eggerthellaceae</taxon>
        <taxon>Eggerthella</taxon>
    </lineage>
</organism>
<evidence type="ECO:0000313" key="6">
    <source>
        <dbReference type="Proteomes" id="UP000253970"/>
    </source>
</evidence>